<reference evidence="1" key="2">
    <citation type="journal article" date="2015" name="Data Brief">
        <title>Shoot transcriptome of the giant reed, Arundo donax.</title>
        <authorList>
            <person name="Barrero R.A."/>
            <person name="Guerrero F.D."/>
            <person name="Moolhuijzen P."/>
            <person name="Goolsby J.A."/>
            <person name="Tidwell J."/>
            <person name="Bellgard S.E."/>
            <person name="Bellgard M.I."/>
        </authorList>
    </citation>
    <scope>NUCLEOTIDE SEQUENCE</scope>
    <source>
        <tissue evidence="1">Shoot tissue taken approximately 20 cm above the soil surface</tissue>
    </source>
</reference>
<name>A0A0A9CGC7_ARUDO</name>
<dbReference type="EMBL" id="GBRH01225440">
    <property type="protein sequence ID" value="JAD72455.1"/>
    <property type="molecule type" value="Transcribed_RNA"/>
</dbReference>
<sequence length="43" mass="4888">MKVYCLMTLSGLQVQVVFGDLQISHLCIECSSLKIGKYSYFLK</sequence>
<protein>
    <submittedName>
        <fullName evidence="1">Uncharacterized protein</fullName>
    </submittedName>
</protein>
<evidence type="ECO:0000313" key="1">
    <source>
        <dbReference type="EMBL" id="JAD72455.1"/>
    </source>
</evidence>
<reference evidence="1" key="1">
    <citation type="submission" date="2014-09" db="EMBL/GenBank/DDBJ databases">
        <authorList>
            <person name="Magalhaes I.L.F."/>
            <person name="Oliveira U."/>
            <person name="Santos F.R."/>
            <person name="Vidigal T.H.D.A."/>
            <person name="Brescovit A.D."/>
            <person name="Santos A.J."/>
        </authorList>
    </citation>
    <scope>NUCLEOTIDE SEQUENCE</scope>
    <source>
        <tissue evidence="1">Shoot tissue taken approximately 20 cm above the soil surface</tissue>
    </source>
</reference>
<organism evidence="1">
    <name type="scientific">Arundo donax</name>
    <name type="common">Giant reed</name>
    <name type="synonym">Donax arundinaceus</name>
    <dbReference type="NCBI Taxonomy" id="35708"/>
    <lineage>
        <taxon>Eukaryota</taxon>
        <taxon>Viridiplantae</taxon>
        <taxon>Streptophyta</taxon>
        <taxon>Embryophyta</taxon>
        <taxon>Tracheophyta</taxon>
        <taxon>Spermatophyta</taxon>
        <taxon>Magnoliopsida</taxon>
        <taxon>Liliopsida</taxon>
        <taxon>Poales</taxon>
        <taxon>Poaceae</taxon>
        <taxon>PACMAD clade</taxon>
        <taxon>Arundinoideae</taxon>
        <taxon>Arundineae</taxon>
        <taxon>Arundo</taxon>
    </lineage>
</organism>
<proteinExistence type="predicted"/>
<dbReference type="AlphaFoldDB" id="A0A0A9CGC7"/>
<accession>A0A0A9CGC7</accession>